<dbReference type="VEuPathDB" id="FungiDB:ASPWEDRAFT_303367"/>
<dbReference type="GeneID" id="63749237"/>
<proteinExistence type="predicted"/>
<feature type="region of interest" description="Disordered" evidence="1">
    <location>
        <begin position="411"/>
        <end position="486"/>
    </location>
</feature>
<evidence type="ECO:0000313" key="3">
    <source>
        <dbReference type="Proteomes" id="UP000184383"/>
    </source>
</evidence>
<protein>
    <submittedName>
        <fullName evidence="2">Uncharacterized protein</fullName>
    </submittedName>
</protein>
<sequence length="506" mass="57625">MKLLAIPSEEEFDSFPPALRRKFFSNVERFRMRLAHSDPDHVLDYQFNTSPSSAPRCLHFRTFRSRPSSVAKPFSSKRRRRLEKPLFNYPPSFSYVPHKRSKPGSLKVAYLATQADSQCFHSLPPKVQQKHFSREEQLRLRQVYCESVILDAADETLYRLEQKERRPRWSSESLPSETTTPFSQSSTLYLSDSDSESEDEMDDSLYDSFRWLDEDGDLDLTLDEYHAHVVNTTSKPAPRRMPSFRRTLSFNSNNLARKPMASIAHRRIPASSQSSNVPSSLANIIGRTSTTSRPSSSHRQVQHAPRSSTSSIDPSAQYYQDPEARLKLRVYLASPQKFDEAIEFGFPAVENNKENLPLESPEIIVPGSTPNPQEYTGTFFKEEDEISVGGDKEGKTQSVISRLSPIAKEFPSPTNATFLGNKRHSSMPTPKPGPHRIPGNREMTLKMTLTRPDLRTESPSVSPSSAEDPLKLADLPPASSSPYTWELDTDDQSIMKKMWRKFRKRC</sequence>
<feature type="compositionally biased region" description="Polar residues" evidence="1">
    <location>
        <begin position="305"/>
        <end position="317"/>
    </location>
</feature>
<evidence type="ECO:0000256" key="1">
    <source>
        <dbReference type="SAM" id="MobiDB-lite"/>
    </source>
</evidence>
<dbReference type="OrthoDB" id="5380370at2759"/>
<dbReference type="Proteomes" id="UP000184383">
    <property type="component" value="Unassembled WGS sequence"/>
</dbReference>
<feature type="region of interest" description="Disordered" evidence="1">
    <location>
        <begin position="287"/>
        <end position="317"/>
    </location>
</feature>
<dbReference type="AlphaFoldDB" id="A0A1L9R563"/>
<evidence type="ECO:0000313" key="2">
    <source>
        <dbReference type="EMBL" id="OJJ30044.1"/>
    </source>
</evidence>
<accession>A0A1L9R563</accession>
<feature type="compositionally biased region" description="Low complexity" evidence="1">
    <location>
        <begin position="170"/>
        <end position="192"/>
    </location>
</feature>
<reference evidence="3" key="1">
    <citation type="journal article" date="2017" name="Genome Biol.">
        <title>Comparative genomics reveals high biological diversity and specific adaptations in the industrially and medically important fungal genus Aspergillus.</title>
        <authorList>
            <person name="de Vries R.P."/>
            <person name="Riley R."/>
            <person name="Wiebenga A."/>
            <person name="Aguilar-Osorio G."/>
            <person name="Amillis S."/>
            <person name="Uchima C.A."/>
            <person name="Anderluh G."/>
            <person name="Asadollahi M."/>
            <person name="Askin M."/>
            <person name="Barry K."/>
            <person name="Battaglia E."/>
            <person name="Bayram O."/>
            <person name="Benocci T."/>
            <person name="Braus-Stromeyer S.A."/>
            <person name="Caldana C."/>
            <person name="Canovas D."/>
            <person name="Cerqueira G.C."/>
            <person name="Chen F."/>
            <person name="Chen W."/>
            <person name="Choi C."/>
            <person name="Clum A."/>
            <person name="Dos Santos R.A."/>
            <person name="Damasio A.R."/>
            <person name="Diallinas G."/>
            <person name="Emri T."/>
            <person name="Fekete E."/>
            <person name="Flipphi M."/>
            <person name="Freyberg S."/>
            <person name="Gallo A."/>
            <person name="Gournas C."/>
            <person name="Habgood R."/>
            <person name="Hainaut M."/>
            <person name="Harispe M.L."/>
            <person name="Henrissat B."/>
            <person name="Hilden K.S."/>
            <person name="Hope R."/>
            <person name="Hossain A."/>
            <person name="Karabika E."/>
            <person name="Karaffa L."/>
            <person name="Karanyi Z."/>
            <person name="Krasevec N."/>
            <person name="Kuo A."/>
            <person name="Kusch H."/>
            <person name="LaButti K."/>
            <person name="Lagendijk E.L."/>
            <person name="Lapidus A."/>
            <person name="Levasseur A."/>
            <person name="Lindquist E."/>
            <person name="Lipzen A."/>
            <person name="Logrieco A.F."/>
            <person name="MacCabe A."/>
            <person name="Maekelae M.R."/>
            <person name="Malavazi I."/>
            <person name="Melin P."/>
            <person name="Meyer V."/>
            <person name="Mielnichuk N."/>
            <person name="Miskei M."/>
            <person name="Molnar A.P."/>
            <person name="Mule G."/>
            <person name="Ngan C.Y."/>
            <person name="Orejas M."/>
            <person name="Orosz E."/>
            <person name="Ouedraogo J.P."/>
            <person name="Overkamp K.M."/>
            <person name="Park H.-S."/>
            <person name="Perrone G."/>
            <person name="Piumi F."/>
            <person name="Punt P.J."/>
            <person name="Ram A.F."/>
            <person name="Ramon A."/>
            <person name="Rauscher S."/>
            <person name="Record E."/>
            <person name="Riano-Pachon D.M."/>
            <person name="Robert V."/>
            <person name="Roehrig J."/>
            <person name="Ruller R."/>
            <person name="Salamov A."/>
            <person name="Salih N.S."/>
            <person name="Samson R.A."/>
            <person name="Sandor E."/>
            <person name="Sanguinetti M."/>
            <person name="Schuetze T."/>
            <person name="Sepcic K."/>
            <person name="Shelest E."/>
            <person name="Sherlock G."/>
            <person name="Sophianopoulou V."/>
            <person name="Squina F.M."/>
            <person name="Sun H."/>
            <person name="Susca A."/>
            <person name="Todd R.B."/>
            <person name="Tsang A."/>
            <person name="Unkles S.E."/>
            <person name="van de Wiele N."/>
            <person name="van Rossen-Uffink D."/>
            <person name="Oliveira J.V."/>
            <person name="Vesth T.C."/>
            <person name="Visser J."/>
            <person name="Yu J.-H."/>
            <person name="Zhou M."/>
            <person name="Andersen M.R."/>
            <person name="Archer D.B."/>
            <person name="Baker S.E."/>
            <person name="Benoit I."/>
            <person name="Brakhage A.A."/>
            <person name="Braus G.H."/>
            <person name="Fischer R."/>
            <person name="Frisvad J.C."/>
            <person name="Goldman G.H."/>
            <person name="Houbraken J."/>
            <person name="Oakley B."/>
            <person name="Pocsi I."/>
            <person name="Scazzocchio C."/>
            <person name="Seiboth B."/>
            <person name="vanKuyk P.A."/>
            <person name="Wortman J."/>
            <person name="Dyer P.S."/>
            <person name="Grigoriev I.V."/>
        </authorList>
    </citation>
    <scope>NUCLEOTIDE SEQUENCE [LARGE SCALE GENOMIC DNA]</scope>
    <source>
        <strain evidence="3">DTO 134E9</strain>
    </source>
</reference>
<dbReference type="STRING" id="1073089.A0A1L9R563"/>
<organism evidence="2 3">
    <name type="scientific">Aspergillus wentii DTO 134E9</name>
    <dbReference type="NCBI Taxonomy" id="1073089"/>
    <lineage>
        <taxon>Eukaryota</taxon>
        <taxon>Fungi</taxon>
        <taxon>Dikarya</taxon>
        <taxon>Ascomycota</taxon>
        <taxon>Pezizomycotina</taxon>
        <taxon>Eurotiomycetes</taxon>
        <taxon>Eurotiomycetidae</taxon>
        <taxon>Eurotiales</taxon>
        <taxon>Aspergillaceae</taxon>
        <taxon>Aspergillus</taxon>
        <taxon>Aspergillus subgen. Cremei</taxon>
    </lineage>
</organism>
<name>A0A1L9R563_ASPWE</name>
<dbReference type="RefSeq" id="XP_040683721.1">
    <property type="nucleotide sequence ID" value="XM_040833389.1"/>
</dbReference>
<dbReference type="EMBL" id="KV878218">
    <property type="protein sequence ID" value="OJJ30044.1"/>
    <property type="molecule type" value="Genomic_DNA"/>
</dbReference>
<gene>
    <name evidence="2" type="ORF">ASPWEDRAFT_303367</name>
</gene>
<feature type="compositionally biased region" description="Low complexity" evidence="1">
    <location>
        <begin position="287"/>
        <end position="299"/>
    </location>
</feature>
<feature type="region of interest" description="Disordered" evidence="1">
    <location>
        <begin position="162"/>
        <end position="201"/>
    </location>
</feature>
<keyword evidence="3" id="KW-1185">Reference proteome</keyword>